<keyword evidence="2" id="KW-1133">Transmembrane helix</keyword>
<name>A0A8J3N317_9CHLR</name>
<evidence type="ECO:0000256" key="1">
    <source>
        <dbReference type="SAM" id="MobiDB-lite"/>
    </source>
</evidence>
<evidence type="ECO:0000313" key="4">
    <source>
        <dbReference type="Proteomes" id="UP000597444"/>
    </source>
</evidence>
<organism evidence="3 4">
    <name type="scientific">Reticulibacter mediterranei</name>
    <dbReference type="NCBI Taxonomy" id="2778369"/>
    <lineage>
        <taxon>Bacteria</taxon>
        <taxon>Bacillati</taxon>
        <taxon>Chloroflexota</taxon>
        <taxon>Ktedonobacteria</taxon>
        <taxon>Ktedonobacterales</taxon>
        <taxon>Reticulibacteraceae</taxon>
        <taxon>Reticulibacter</taxon>
    </lineage>
</organism>
<evidence type="ECO:0000313" key="3">
    <source>
        <dbReference type="EMBL" id="GHO92687.1"/>
    </source>
</evidence>
<feature type="region of interest" description="Disordered" evidence="1">
    <location>
        <begin position="43"/>
        <end position="84"/>
    </location>
</feature>
<keyword evidence="2" id="KW-0472">Membrane</keyword>
<feature type="transmembrane region" description="Helical" evidence="2">
    <location>
        <begin position="89"/>
        <end position="113"/>
    </location>
</feature>
<comment type="caution">
    <text evidence="3">The sequence shown here is derived from an EMBL/GenBank/DDBJ whole genome shotgun (WGS) entry which is preliminary data.</text>
</comment>
<proteinExistence type="predicted"/>
<keyword evidence="2" id="KW-0812">Transmembrane</keyword>
<dbReference type="AlphaFoldDB" id="A0A8J3N317"/>
<protein>
    <submittedName>
        <fullName evidence="3">Uncharacterized protein</fullName>
    </submittedName>
</protein>
<dbReference type="EMBL" id="BNJK01000001">
    <property type="protein sequence ID" value="GHO92687.1"/>
    <property type="molecule type" value="Genomic_DNA"/>
</dbReference>
<dbReference type="SUPFAM" id="SSF89372">
    <property type="entry name" value="Fucose-specific lectin"/>
    <property type="match status" value="1"/>
</dbReference>
<keyword evidence="4" id="KW-1185">Reference proteome</keyword>
<dbReference type="Proteomes" id="UP000597444">
    <property type="component" value="Unassembled WGS sequence"/>
</dbReference>
<dbReference type="RefSeq" id="WP_220203509.1">
    <property type="nucleotide sequence ID" value="NZ_BNJK01000001.1"/>
</dbReference>
<sequence length="446" mass="46658">MYCLFCDTNLSEEALFCLKCGRLTPRGSGEAGESEHTTVAAVSSPFDPYHSRPSTSYGSQPAEGGTQNPYAPLAPPPTNPRQRRISPGLLKGLVSGIAVVLLLSSAAGALLILKPGAHLRSTGHSTVPTVTPRSTAVAYQGEDGHLWHTIRHADGPWSGLGDVNSQVTIPGPVRAIAATSSQSGEAQFMFATADGHLWHSIRHADGSWQVLDDVSAQLAISGPVRVIAATNSQPGETQYMFATADGHLWHTIRQANGSWSGLDDITAQLAVPGPVRAIAATSSQSGEAQFMFATADGHLWHSIRHVDGSWSGLGDVNSQVTIPGPVRAITATSSQSGEAQFMFATADGHLWHTIRHADGSWSGLDDITAQLAIPASVSAVAAASSQSGGEFMFTTADGHLWHTLQRSDGSWSGLGDVNSQVTIPGPVRAVAATSSQSGEAQFMFAT</sequence>
<gene>
    <name evidence="3" type="ORF">KSF_027350</name>
</gene>
<accession>A0A8J3N317</accession>
<evidence type="ECO:0000256" key="2">
    <source>
        <dbReference type="SAM" id="Phobius"/>
    </source>
</evidence>
<dbReference type="Gene3D" id="2.120.10.70">
    <property type="entry name" value="Fucose-specific lectin"/>
    <property type="match status" value="2"/>
</dbReference>
<reference evidence="3" key="1">
    <citation type="submission" date="2020-10" db="EMBL/GenBank/DDBJ databases">
        <title>Taxonomic study of unclassified bacteria belonging to the class Ktedonobacteria.</title>
        <authorList>
            <person name="Yabe S."/>
            <person name="Wang C.M."/>
            <person name="Zheng Y."/>
            <person name="Sakai Y."/>
            <person name="Cavaletti L."/>
            <person name="Monciardini P."/>
            <person name="Donadio S."/>
        </authorList>
    </citation>
    <scope>NUCLEOTIDE SEQUENCE</scope>
    <source>
        <strain evidence="3">ID150040</strain>
    </source>
</reference>